<reference evidence="1" key="1">
    <citation type="journal article" date="2020" name="Stud. Mycol.">
        <title>101 Dothideomycetes genomes: a test case for predicting lifestyles and emergence of pathogens.</title>
        <authorList>
            <person name="Haridas S."/>
            <person name="Albert R."/>
            <person name="Binder M."/>
            <person name="Bloem J."/>
            <person name="Labutti K."/>
            <person name="Salamov A."/>
            <person name="Andreopoulos B."/>
            <person name="Baker S."/>
            <person name="Barry K."/>
            <person name="Bills G."/>
            <person name="Bluhm B."/>
            <person name="Cannon C."/>
            <person name="Castanera R."/>
            <person name="Culley D."/>
            <person name="Daum C."/>
            <person name="Ezra D."/>
            <person name="Gonzalez J."/>
            <person name="Henrissat B."/>
            <person name="Kuo A."/>
            <person name="Liang C."/>
            <person name="Lipzen A."/>
            <person name="Lutzoni F."/>
            <person name="Magnuson J."/>
            <person name="Mondo S."/>
            <person name="Nolan M."/>
            <person name="Ohm R."/>
            <person name="Pangilinan J."/>
            <person name="Park H.-J."/>
            <person name="Ramirez L."/>
            <person name="Alfaro M."/>
            <person name="Sun H."/>
            <person name="Tritt A."/>
            <person name="Yoshinaga Y."/>
            <person name="Zwiers L.-H."/>
            <person name="Turgeon B."/>
            <person name="Goodwin S."/>
            <person name="Spatafora J."/>
            <person name="Crous P."/>
            <person name="Grigoriev I."/>
        </authorList>
    </citation>
    <scope>NUCLEOTIDE SEQUENCE</scope>
    <source>
        <strain evidence="1">CBS 101060</strain>
    </source>
</reference>
<sequence length="180" mass="20920">MSGSHQRFLPLNFNEYRQLLQYNRVQNRDERFFNVQVLCEVAQSGGKVADMDLYPHLTMNPELVTNDVSWLPVTFIPHPFATGTQRNQMFLRKVSGTQFLPAPMASSTFESEQYFSHSFFESARAVLFPLFTQDSYILYLHHRNDYSLAIGRQDIREKKKAQIATIREVIEEIDSPSCEC</sequence>
<gene>
    <name evidence="1" type="ORF">M501DRAFT_1034395</name>
</gene>
<dbReference type="EMBL" id="MU006107">
    <property type="protein sequence ID" value="KAF2835743.1"/>
    <property type="molecule type" value="Genomic_DNA"/>
</dbReference>
<organism evidence="1 2">
    <name type="scientific">Patellaria atrata CBS 101060</name>
    <dbReference type="NCBI Taxonomy" id="1346257"/>
    <lineage>
        <taxon>Eukaryota</taxon>
        <taxon>Fungi</taxon>
        <taxon>Dikarya</taxon>
        <taxon>Ascomycota</taxon>
        <taxon>Pezizomycotina</taxon>
        <taxon>Dothideomycetes</taxon>
        <taxon>Dothideomycetes incertae sedis</taxon>
        <taxon>Patellariales</taxon>
        <taxon>Patellariaceae</taxon>
        <taxon>Patellaria</taxon>
    </lineage>
</organism>
<accession>A0A9P4S641</accession>
<proteinExistence type="predicted"/>
<protein>
    <submittedName>
        <fullName evidence="1">Uncharacterized protein</fullName>
    </submittedName>
</protein>
<comment type="caution">
    <text evidence="1">The sequence shown here is derived from an EMBL/GenBank/DDBJ whole genome shotgun (WGS) entry which is preliminary data.</text>
</comment>
<dbReference type="AlphaFoldDB" id="A0A9P4S641"/>
<keyword evidence="2" id="KW-1185">Reference proteome</keyword>
<evidence type="ECO:0000313" key="2">
    <source>
        <dbReference type="Proteomes" id="UP000799429"/>
    </source>
</evidence>
<evidence type="ECO:0000313" key="1">
    <source>
        <dbReference type="EMBL" id="KAF2835743.1"/>
    </source>
</evidence>
<dbReference type="Proteomes" id="UP000799429">
    <property type="component" value="Unassembled WGS sequence"/>
</dbReference>
<name>A0A9P4S641_9PEZI</name>